<organism evidence="1 2">
    <name type="scientific">Kluyvera genomosp. 3</name>
    <dbReference type="NCBI Taxonomy" id="2774055"/>
    <lineage>
        <taxon>Bacteria</taxon>
        <taxon>Pseudomonadati</taxon>
        <taxon>Pseudomonadota</taxon>
        <taxon>Gammaproteobacteria</taxon>
        <taxon>Enterobacterales</taxon>
        <taxon>Enterobacteriaceae</taxon>
        <taxon>Kluyvera</taxon>
    </lineage>
</organism>
<keyword evidence="2" id="KW-1185">Reference proteome</keyword>
<name>A0A6G9RK61_9ENTR</name>
<dbReference type="RefSeq" id="WP_167575394.1">
    <property type="nucleotide sequence ID" value="NZ_CP050321.1"/>
</dbReference>
<accession>A0A6G9RK61</accession>
<proteinExistence type="predicted"/>
<gene>
    <name evidence="1" type="ORF">GY169_07640</name>
</gene>
<reference evidence="1 2" key="1">
    <citation type="submission" date="2020-02" db="EMBL/GenBank/DDBJ databases">
        <title>Whole genome PO2S7.</title>
        <authorList>
            <person name="Singha K.M."/>
        </authorList>
    </citation>
    <scope>NUCLEOTIDE SEQUENCE [LARGE SCALE GENOMIC DNA]</scope>
    <source>
        <strain evidence="1 2">PO2S7</strain>
    </source>
</reference>
<evidence type="ECO:0000313" key="1">
    <source>
        <dbReference type="EMBL" id="QIR26697.1"/>
    </source>
</evidence>
<dbReference type="EMBL" id="CP050321">
    <property type="protein sequence ID" value="QIR26697.1"/>
    <property type="molecule type" value="Genomic_DNA"/>
</dbReference>
<dbReference type="AlphaFoldDB" id="A0A6G9RK61"/>
<dbReference type="Proteomes" id="UP000503580">
    <property type="component" value="Chromosome"/>
</dbReference>
<evidence type="ECO:0000313" key="2">
    <source>
        <dbReference type="Proteomes" id="UP000503580"/>
    </source>
</evidence>
<dbReference type="KEGG" id="kgn:GY169_07640"/>
<sequence>MLKAELEQEVKRLRAILDNPQECFKSLSPETKTEIDNIFNTHYNPDRPATRFAAIGEIAAYVIREACQ</sequence>
<protein>
    <submittedName>
        <fullName evidence="1">Uncharacterized protein</fullName>
    </submittedName>
</protein>